<dbReference type="Proteomes" id="UP000449710">
    <property type="component" value="Unassembled WGS sequence"/>
</dbReference>
<feature type="domain" description="Replication initiator A N-terminal" evidence="2">
    <location>
        <begin position="21"/>
        <end position="88"/>
    </location>
</feature>
<feature type="region of interest" description="Disordered" evidence="1">
    <location>
        <begin position="164"/>
        <end position="185"/>
    </location>
</feature>
<evidence type="ECO:0000259" key="2">
    <source>
        <dbReference type="Pfam" id="PF06970"/>
    </source>
</evidence>
<dbReference type="AlphaFoldDB" id="A0AA43XM79"/>
<evidence type="ECO:0000256" key="1">
    <source>
        <dbReference type="SAM" id="MobiDB-lite"/>
    </source>
</evidence>
<evidence type="ECO:0000313" key="3">
    <source>
        <dbReference type="EMBL" id="NBG89343.1"/>
    </source>
</evidence>
<proteinExistence type="predicted"/>
<protein>
    <recommendedName>
        <fullName evidence="2">Replication initiator A N-terminal domain-containing protein</fullName>
    </recommendedName>
</protein>
<name>A0AA43XM79_9CLOT</name>
<dbReference type="RefSeq" id="WP_160722915.1">
    <property type="nucleotide sequence ID" value="NZ_SUMG01000022.1"/>
</dbReference>
<dbReference type="EMBL" id="SUMG01000022">
    <property type="protein sequence ID" value="NBG89343.1"/>
    <property type="molecule type" value="Genomic_DNA"/>
</dbReference>
<gene>
    <name evidence="3" type="ORF">ISALK_12660</name>
</gene>
<sequence length="185" mass="21964">MEKKKKDPNLFYKVRDQIDYRFFKTPKDIYYHRYYDHISLGAKSLYMLLADRLSLSLKNRMFDREGYVYVLFKITPAMDDSRKKEEKAPEELSLTEVLQVSPKSIRKYKEELVNHDLLFEKRAGQGKANRIYVLKPRALEVKEEKFTDLSKKREREAFIKSFPALYGSDPGEVNPSPLYEMSSDR</sequence>
<reference evidence="3 4" key="1">
    <citation type="submission" date="2019-04" db="EMBL/GenBank/DDBJ databases">
        <title>Isachenkonia alkalipeptolytica gen. nov. sp. nov. a new anaerobic, alkiliphilic organothrophic bacterium capable to reduce synthesized ferrihydrite isolated from a soda lake.</title>
        <authorList>
            <person name="Toshchakov S.V."/>
            <person name="Zavarzina D.G."/>
            <person name="Zhilina T.N."/>
            <person name="Kostrikina N.A."/>
            <person name="Kublanov I.V."/>
        </authorList>
    </citation>
    <scope>NUCLEOTIDE SEQUENCE [LARGE SCALE GENOMIC DNA]</scope>
    <source>
        <strain evidence="3 4">Z-1701</strain>
    </source>
</reference>
<dbReference type="Pfam" id="PF06970">
    <property type="entry name" value="RepA_N"/>
    <property type="match status" value="1"/>
</dbReference>
<keyword evidence="4" id="KW-1185">Reference proteome</keyword>
<comment type="caution">
    <text evidence="3">The sequence shown here is derived from an EMBL/GenBank/DDBJ whole genome shotgun (WGS) entry which is preliminary data.</text>
</comment>
<accession>A0AA43XM79</accession>
<organism evidence="3 4">
    <name type="scientific">Isachenkonia alkalipeptolytica</name>
    <dbReference type="NCBI Taxonomy" id="2565777"/>
    <lineage>
        <taxon>Bacteria</taxon>
        <taxon>Bacillati</taxon>
        <taxon>Bacillota</taxon>
        <taxon>Clostridia</taxon>
        <taxon>Eubacteriales</taxon>
        <taxon>Clostridiaceae</taxon>
        <taxon>Isachenkonia</taxon>
    </lineage>
</organism>
<evidence type="ECO:0000313" key="4">
    <source>
        <dbReference type="Proteomes" id="UP000449710"/>
    </source>
</evidence>
<dbReference type="InterPro" id="IPR010724">
    <property type="entry name" value="RepA_N"/>
</dbReference>